<dbReference type="Pfam" id="PF02687">
    <property type="entry name" value="FtsX"/>
    <property type="match status" value="1"/>
</dbReference>
<keyword evidence="2 6" id="KW-1003">Cell membrane</keyword>
<gene>
    <name evidence="8" type="ORF">ERS852572_00743</name>
</gene>
<dbReference type="InterPro" id="IPR027022">
    <property type="entry name" value="ABC_permease_BceB-typ"/>
</dbReference>
<proteinExistence type="inferred from homology"/>
<keyword evidence="3 6" id="KW-0812">Transmembrane</keyword>
<comment type="subcellular location">
    <subcellularLocation>
        <location evidence="1 6">Cell membrane</location>
        <topology evidence="1 6">Multi-pass membrane protein</topology>
    </subcellularLocation>
</comment>
<keyword evidence="4 6" id="KW-1133">Transmembrane helix</keyword>
<dbReference type="PANTHER" id="PTHR46795">
    <property type="entry name" value="ABC TRANSPORTER PERMEASE-RELATED-RELATED"/>
    <property type="match status" value="1"/>
</dbReference>
<dbReference type="PANTHER" id="PTHR46795:SF3">
    <property type="entry name" value="ABC TRANSPORTER PERMEASE"/>
    <property type="match status" value="1"/>
</dbReference>
<evidence type="ECO:0000256" key="5">
    <source>
        <dbReference type="ARBA" id="ARBA00023136"/>
    </source>
</evidence>
<evidence type="ECO:0000256" key="3">
    <source>
        <dbReference type="ARBA" id="ARBA00022692"/>
    </source>
</evidence>
<reference evidence="8 9" key="1">
    <citation type="submission" date="2015-09" db="EMBL/GenBank/DDBJ databases">
        <authorList>
            <consortium name="Pathogen Informatics"/>
        </authorList>
    </citation>
    <scope>NUCLEOTIDE SEQUENCE [LARGE SCALE GENOMIC DNA]</scope>
    <source>
        <strain evidence="8 9">2789STDY5834960</strain>
    </source>
</reference>
<evidence type="ECO:0000259" key="7">
    <source>
        <dbReference type="Pfam" id="PF02687"/>
    </source>
</evidence>
<feature type="transmembrane region" description="Helical" evidence="6">
    <location>
        <begin position="200"/>
        <end position="220"/>
    </location>
</feature>
<feature type="transmembrane region" description="Helical" evidence="6">
    <location>
        <begin position="611"/>
        <end position="630"/>
    </location>
</feature>
<feature type="transmembrane region" description="Helical" evidence="6">
    <location>
        <begin position="54"/>
        <end position="77"/>
    </location>
</feature>
<dbReference type="GO" id="GO:0005886">
    <property type="term" value="C:plasma membrane"/>
    <property type="evidence" value="ECO:0007669"/>
    <property type="project" value="UniProtKB-SubCell"/>
</dbReference>
<keyword evidence="6" id="KW-0813">Transport</keyword>
<dbReference type="EMBL" id="CYXZ01000005">
    <property type="protein sequence ID" value="CUM84533.1"/>
    <property type="molecule type" value="Genomic_DNA"/>
</dbReference>
<sequence>MNKLYLKLAWSNLKNSRQFYLPYVIAGMLSAMMFYTMCAIQGNEGLSKMRGGASVQMVLFFGVIVVGVFVSIFLFYTNSFIMKRRKKELGIYNILGMGKIHIAKIMAWETFFSFLIAVGGGLILGIVFQKLLTMFLYRLTGLDAAIPFYISGWGCLHTAELFGAIYVCILLYNLMQIRLSNPVELLHSGSTGEREPKTKILQAVLGVVCIAAGYYMAITVDNPVKAITLFFVAVMLVIIGTYWLFNAGSIAFLKLLRKNKRYYYQTRHFTTVSGMIYRMKQNAVGLANICILSTMVLVVISMTVCMYAGLEDELKTQYPAELEVLFYDPDGQQDSGTFDRMTDEIENVIKENGRVITGRQKGIYAGAAVMLSGNKVIALDRSNMDFSNMYMLEVMTKQGFEEYMQESIPDISDGSVAIMADPVYELESIVIGDDEYPVEQTMKIPGKDAMTELVGGTVIVIAKDETALEKMRQQLSDMETAAYGEDRKVDLTYMMNFDMSGSVEEKIACANAVREHLNEWQNDETNPQIMRLEYNVVSRAEGRIDYESSNGGLFFLGLFLGSMFLMITVLIIYYKQISEGYEDKERFAIMEKVGMSNAEVKASIRSQVRTVFFLPLVTAACHLAAAYPMLKKLLALVALYNGTLFAWCLAGTVLVFGLIYLAVFAVTSRSYYKIVGNQV</sequence>
<dbReference type="OrthoDB" id="9781780at2"/>
<protein>
    <submittedName>
        <fullName evidence="8">FtsX-like permease family</fullName>
    </submittedName>
</protein>
<dbReference type="Proteomes" id="UP000095350">
    <property type="component" value="Unassembled WGS sequence"/>
</dbReference>
<feature type="transmembrane region" description="Helical" evidence="6">
    <location>
        <begin position="148"/>
        <end position="172"/>
    </location>
</feature>
<dbReference type="InterPro" id="IPR052536">
    <property type="entry name" value="ABC-4_Integral_Memb_Prot"/>
</dbReference>
<evidence type="ECO:0000256" key="4">
    <source>
        <dbReference type="ARBA" id="ARBA00022989"/>
    </source>
</evidence>
<dbReference type="InterPro" id="IPR003838">
    <property type="entry name" value="ABC3_permease_C"/>
</dbReference>
<feature type="transmembrane region" description="Helical" evidence="6">
    <location>
        <begin position="226"/>
        <end position="253"/>
    </location>
</feature>
<dbReference type="AlphaFoldDB" id="A0A173S2J2"/>
<dbReference type="PaxDb" id="166486-ERS852572_00743"/>
<accession>A0A173S2J2</accession>
<evidence type="ECO:0000256" key="6">
    <source>
        <dbReference type="PIRNR" id="PIRNR018968"/>
    </source>
</evidence>
<dbReference type="PIRSF" id="PIRSF018968">
    <property type="entry name" value="ABC_permease_BceB"/>
    <property type="match status" value="1"/>
</dbReference>
<feature type="domain" description="ABC3 transporter permease C-terminal" evidence="7">
    <location>
        <begin position="62"/>
        <end position="179"/>
    </location>
</feature>
<feature type="transmembrane region" description="Helical" evidence="6">
    <location>
        <begin position="105"/>
        <end position="128"/>
    </location>
</feature>
<feature type="transmembrane region" description="Helical" evidence="6">
    <location>
        <begin position="553"/>
        <end position="574"/>
    </location>
</feature>
<evidence type="ECO:0000256" key="2">
    <source>
        <dbReference type="ARBA" id="ARBA00022475"/>
    </source>
</evidence>
<evidence type="ECO:0000313" key="8">
    <source>
        <dbReference type="EMBL" id="CUM84533.1"/>
    </source>
</evidence>
<name>A0A173S2J2_9FIRM</name>
<dbReference type="RefSeq" id="WP_055193350.1">
    <property type="nucleotide sequence ID" value="NZ_CABIYH010000005.1"/>
</dbReference>
<organism evidence="8 9">
    <name type="scientific">Roseburia intestinalis</name>
    <dbReference type="NCBI Taxonomy" id="166486"/>
    <lineage>
        <taxon>Bacteria</taxon>
        <taxon>Bacillati</taxon>
        <taxon>Bacillota</taxon>
        <taxon>Clostridia</taxon>
        <taxon>Lachnospirales</taxon>
        <taxon>Lachnospiraceae</taxon>
        <taxon>Roseburia</taxon>
    </lineage>
</organism>
<dbReference type="STRING" id="166486.ERS852572_00743"/>
<evidence type="ECO:0000256" key="1">
    <source>
        <dbReference type="ARBA" id="ARBA00004651"/>
    </source>
</evidence>
<feature type="transmembrane region" description="Helical" evidence="6">
    <location>
        <begin position="20"/>
        <end position="42"/>
    </location>
</feature>
<feature type="transmembrane region" description="Helical" evidence="6">
    <location>
        <begin position="285"/>
        <end position="310"/>
    </location>
</feature>
<keyword evidence="5 6" id="KW-0472">Membrane</keyword>
<dbReference type="GO" id="GO:0055085">
    <property type="term" value="P:transmembrane transport"/>
    <property type="evidence" value="ECO:0007669"/>
    <property type="project" value="UniProtKB-UniRule"/>
</dbReference>
<comment type="similarity">
    <text evidence="6">Belongs to the ABC-4 integral membrane protein family.</text>
</comment>
<feature type="transmembrane region" description="Helical" evidence="6">
    <location>
        <begin position="642"/>
        <end position="666"/>
    </location>
</feature>
<evidence type="ECO:0000313" key="9">
    <source>
        <dbReference type="Proteomes" id="UP000095350"/>
    </source>
</evidence>